<feature type="compositionally biased region" description="Polar residues" evidence="1">
    <location>
        <begin position="1114"/>
        <end position="1124"/>
    </location>
</feature>
<dbReference type="OrthoDB" id="2157641at2759"/>
<feature type="region of interest" description="Disordered" evidence="1">
    <location>
        <begin position="232"/>
        <end position="252"/>
    </location>
</feature>
<reference evidence="3" key="1">
    <citation type="journal article" date="2020" name="Stud. Mycol.">
        <title>101 Dothideomycetes genomes: a test case for predicting lifestyles and emergence of pathogens.</title>
        <authorList>
            <person name="Haridas S."/>
            <person name="Albert R."/>
            <person name="Binder M."/>
            <person name="Bloem J."/>
            <person name="Labutti K."/>
            <person name="Salamov A."/>
            <person name="Andreopoulos B."/>
            <person name="Baker S."/>
            <person name="Barry K."/>
            <person name="Bills G."/>
            <person name="Bluhm B."/>
            <person name="Cannon C."/>
            <person name="Castanera R."/>
            <person name="Culley D."/>
            <person name="Daum C."/>
            <person name="Ezra D."/>
            <person name="Gonzalez J."/>
            <person name="Henrissat B."/>
            <person name="Kuo A."/>
            <person name="Liang C."/>
            <person name="Lipzen A."/>
            <person name="Lutzoni F."/>
            <person name="Magnuson J."/>
            <person name="Mondo S."/>
            <person name="Nolan M."/>
            <person name="Ohm R."/>
            <person name="Pangilinan J."/>
            <person name="Park H.-J."/>
            <person name="Ramirez L."/>
            <person name="Alfaro M."/>
            <person name="Sun H."/>
            <person name="Tritt A."/>
            <person name="Yoshinaga Y."/>
            <person name="Zwiers L.-H."/>
            <person name="Turgeon B."/>
            <person name="Goodwin S."/>
            <person name="Spatafora J."/>
            <person name="Crous P."/>
            <person name="Grigoriev I."/>
        </authorList>
    </citation>
    <scope>NUCLEOTIDE SEQUENCE</scope>
    <source>
        <strain evidence="3">CBS 110217</strain>
    </source>
</reference>
<dbReference type="Proteomes" id="UP000799777">
    <property type="component" value="Unassembled WGS sequence"/>
</dbReference>
<dbReference type="GO" id="GO:0005085">
    <property type="term" value="F:guanyl-nucleotide exchange factor activity"/>
    <property type="evidence" value="ECO:0007669"/>
    <property type="project" value="InterPro"/>
</dbReference>
<dbReference type="InterPro" id="IPR000904">
    <property type="entry name" value="Sec7_dom"/>
</dbReference>
<feature type="compositionally biased region" description="Basic and acidic residues" evidence="1">
    <location>
        <begin position="1"/>
        <end position="10"/>
    </location>
</feature>
<feature type="compositionally biased region" description="Basic and acidic residues" evidence="1">
    <location>
        <begin position="46"/>
        <end position="66"/>
    </location>
</feature>
<dbReference type="Gene3D" id="2.30.29.30">
    <property type="entry name" value="Pleckstrin-homology domain (PH domain)/Phosphotyrosine-binding domain (PTB)"/>
    <property type="match status" value="1"/>
</dbReference>
<evidence type="ECO:0000256" key="1">
    <source>
        <dbReference type="SAM" id="MobiDB-lite"/>
    </source>
</evidence>
<keyword evidence="4" id="KW-1185">Reference proteome</keyword>
<feature type="region of interest" description="Disordered" evidence="1">
    <location>
        <begin position="116"/>
        <end position="218"/>
    </location>
</feature>
<dbReference type="InterPro" id="IPR011993">
    <property type="entry name" value="PH-like_dom_sf"/>
</dbReference>
<dbReference type="SUPFAM" id="SSF48425">
    <property type="entry name" value="Sec7 domain"/>
    <property type="match status" value="1"/>
</dbReference>
<evidence type="ECO:0000313" key="4">
    <source>
        <dbReference type="Proteomes" id="UP000799777"/>
    </source>
</evidence>
<dbReference type="Pfam" id="PF01369">
    <property type="entry name" value="Sec7"/>
    <property type="match status" value="1"/>
</dbReference>
<feature type="compositionally biased region" description="Polar residues" evidence="1">
    <location>
        <begin position="432"/>
        <end position="449"/>
    </location>
</feature>
<feature type="compositionally biased region" description="Polar residues" evidence="1">
    <location>
        <begin position="731"/>
        <end position="750"/>
    </location>
</feature>
<feature type="compositionally biased region" description="Polar residues" evidence="1">
    <location>
        <begin position="329"/>
        <end position="346"/>
    </location>
</feature>
<sequence length="1535" mass="168769">MQDFTKEEPRPTTPTGSSRTHKANAPMSALNTNQPKQETFFDDATPVDRTRATEAERSQLRDSHDSHDLSFAEGAIVRDSVVDNMLLSLDQFSTGNMFGGSGSQYAQYGEDDFFLRDSSYRPPGPRHRGHTYTSSRSSDYDLHDEGARYAANNSRSRRSNSSNTIGLPMSRKGSVRDPLGVRQTNGPYGQYQQAGHSRGAGKKSSKGSGSSSMDFGQAGVLGNHRLGFGKRSASFDHSNMGERSRTSPVKVESVLDRGRVAYQNYADDYDAAPEPTIPAGPRRVQEMPRSPVAYPPQPNYAPPQAPEPRRRGSVRSNTSYKTLRKNKSQPEQNMRAQAQEFVNASTLRDLPPVPSLQDPSAPAPGVGTRKSHYPTQTPVAAPKERPGFFRRVFGGGSSKSQPQPPSTAHGTNPPPLESPASAKQKLPDIDSIYSQARPRTTPNSNSHIANQIKAMPKSQQSGTHSQKDLQGPAPPALAKKPSSFFRRRKKSLSENTKPQVIALDFTPPPKPVLPPQPSPGVSSLRKVMNPYLNEGDRTGDKFYESRERQPLEDVTNDERPLGFSPGYKPHKDATVRTMKLRLKHGKAPMPRPHEDTFLADSSSCNEDRSGRASPTGERSGGDEARRPSTCPTSSSVEGRSDHKVDGPTELLFPVPPNNNLARKSSLGASPSVSQSASEVEDEGWVLTQPAKHDQGTVRRHSPAAKRVWLDTTFGDDGADDLKLPLEGARASQKSLGRTSPITPDANSPISPNDVFHSATSLPIVQVENRDSDAMPAIVEDRSQHTEPTDADRERAFQIYNGDDSSIQKAQAATLLGDVTLSSARTRKAFMDLFDWTGFNILGAMRDMCGKLVLKAETQQVDRILMSLSERWCECNPSHGFKAIVLDVVHTICYSILLLNTDLHMADIESRMTRSQFVRNTLPTVTRVCQDAVKVNGGETLRPQSTHFRRPSLPWNDKSEPDSPGPDSGTFPSEITEESKEDKRTRSRLSIRPPMRSGSEGLLSTDSVTSESNMLVNTPYNGPMKGWEFQVEMVLKEFYESIRKQRLPLHGASDLAIQQQPSSNNLSVSGMLRRTPSMLSKAPSDNVSYRGRSQGDFRSVGNRWTSKNRSRQKLYPSSTVASSRTSLDDGSVWSPAGSSTWSRYSYGKTGTSMSMDSLGSHFVGADYQQAIGFANALSQAIIREEGMTIASDEEFSRVAPLLEDETLELVGAPWAKEGILKHKRHLDSVDKKAKDRAWTECFAVVEKGYMRLFSFSMNSKSMRHKNKTRPSAGSVVGGGNWMDNAEALDSFPLRQTIASALPPPGYSKSRPHVFALSLPNGAVHLFQVGTPDIVREFVCTTNYWSARLSKEPLTGGVSSMEYGWGENVINPALIRRDSSPSVQGHMPRPSARLPGDKINLSDWSPPQCSMMASTLMEVDQLRALTDYVKNIEGELSYHNELRAPLLIAVSNAFPMAMANWERKSQYLLREIVKFRTYIDTLASAQVQKEKIYAEREALEDKAQSVNGDSISGPRDAETDGAIEASKLASVPKPISA</sequence>
<organism evidence="3 4">
    <name type="scientific">Setomelanomma holmii</name>
    <dbReference type="NCBI Taxonomy" id="210430"/>
    <lineage>
        <taxon>Eukaryota</taxon>
        <taxon>Fungi</taxon>
        <taxon>Dikarya</taxon>
        <taxon>Ascomycota</taxon>
        <taxon>Pezizomycotina</taxon>
        <taxon>Dothideomycetes</taxon>
        <taxon>Pleosporomycetidae</taxon>
        <taxon>Pleosporales</taxon>
        <taxon>Pleosporineae</taxon>
        <taxon>Phaeosphaeriaceae</taxon>
        <taxon>Setomelanomma</taxon>
    </lineage>
</organism>
<accession>A0A9P4HC16</accession>
<name>A0A9P4HC16_9PLEO</name>
<dbReference type="InterPro" id="IPR041681">
    <property type="entry name" value="PH_9"/>
</dbReference>
<feature type="compositionally biased region" description="Pro residues" evidence="1">
    <location>
        <begin position="293"/>
        <end position="306"/>
    </location>
</feature>
<feature type="compositionally biased region" description="Basic and acidic residues" evidence="1">
    <location>
        <begin position="534"/>
        <end position="560"/>
    </location>
</feature>
<gene>
    <name evidence="3" type="ORF">EK21DRAFT_62098</name>
</gene>
<feature type="compositionally biased region" description="Pro residues" evidence="1">
    <location>
        <begin position="506"/>
        <end position="518"/>
    </location>
</feature>
<feature type="compositionally biased region" description="Polar residues" evidence="1">
    <location>
        <begin position="657"/>
        <end position="677"/>
    </location>
</feature>
<dbReference type="GO" id="GO:0032012">
    <property type="term" value="P:regulation of ARF protein signal transduction"/>
    <property type="evidence" value="ECO:0007669"/>
    <property type="project" value="InterPro"/>
</dbReference>
<dbReference type="PANTHER" id="PTHR10663:SF373">
    <property type="entry name" value="PH AND SEC7 DOMAIN-CONTAINING PROTEIN C11E3.11C"/>
    <property type="match status" value="1"/>
</dbReference>
<feature type="compositionally biased region" description="Basic and acidic residues" evidence="1">
    <location>
        <begin position="138"/>
        <end position="147"/>
    </location>
</feature>
<dbReference type="InterPro" id="IPR035999">
    <property type="entry name" value="Sec7_dom_sf"/>
</dbReference>
<feature type="region of interest" description="Disordered" evidence="1">
    <location>
        <begin position="1075"/>
        <end position="1138"/>
    </location>
</feature>
<feature type="region of interest" description="Disordered" evidence="1">
    <location>
        <begin position="1"/>
        <end position="66"/>
    </location>
</feature>
<protein>
    <recommendedName>
        <fullName evidence="2">SEC7 domain-containing protein</fullName>
    </recommendedName>
</protein>
<dbReference type="SMART" id="SM00222">
    <property type="entry name" value="Sec7"/>
    <property type="match status" value="1"/>
</dbReference>
<dbReference type="EMBL" id="ML978177">
    <property type="protein sequence ID" value="KAF2031813.1"/>
    <property type="molecule type" value="Genomic_DNA"/>
</dbReference>
<feature type="compositionally biased region" description="Polar residues" evidence="1">
    <location>
        <begin position="182"/>
        <end position="195"/>
    </location>
</feature>
<feature type="region of interest" description="Disordered" evidence="1">
    <location>
        <begin position="265"/>
        <end position="681"/>
    </location>
</feature>
<feature type="region of interest" description="Disordered" evidence="1">
    <location>
        <begin position="938"/>
        <end position="1008"/>
    </location>
</feature>
<dbReference type="PANTHER" id="PTHR10663">
    <property type="entry name" value="GUANYL-NUCLEOTIDE EXCHANGE FACTOR"/>
    <property type="match status" value="1"/>
</dbReference>
<dbReference type="PROSITE" id="PS50190">
    <property type="entry name" value="SEC7"/>
    <property type="match status" value="1"/>
</dbReference>
<dbReference type="InterPro" id="IPR023394">
    <property type="entry name" value="Sec7_C_sf"/>
</dbReference>
<feature type="domain" description="SEC7" evidence="2">
    <location>
        <begin position="777"/>
        <end position="940"/>
    </location>
</feature>
<dbReference type="Gene3D" id="1.10.1000.11">
    <property type="entry name" value="Arf Nucleotide-binding Site Opener,domain 2"/>
    <property type="match status" value="1"/>
</dbReference>
<evidence type="ECO:0000259" key="2">
    <source>
        <dbReference type="PROSITE" id="PS50190"/>
    </source>
</evidence>
<comment type="caution">
    <text evidence="3">The sequence shown here is derived from an EMBL/GenBank/DDBJ whole genome shotgun (WGS) entry which is preliminary data.</text>
</comment>
<evidence type="ECO:0000313" key="3">
    <source>
        <dbReference type="EMBL" id="KAF2031813.1"/>
    </source>
</evidence>
<proteinExistence type="predicted"/>
<dbReference type="SUPFAM" id="SSF50729">
    <property type="entry name" value="PH domain-like"/>
    <property type="match status" value="1"/>
</dbReference>
<feature type="region of interest" description="Disordered" evidence="1">
    <location>
        <begin position="730"/>
        <end position="752"/>
    </location>
</feature>
<feature type="region of interest" description="Disordered" evidence="1">
    <location>
        <begin position="1497"/>
        <end position="1535"/>
    </location>
</feature>
<dbReference type="Pfam" id="PF15410">
    <property type="entry name" value="PH_9"/>
    <property type="match status" value="1"/>
</dbReference>